<sequence length="233" mass="25489">MIDCSVGYDHFAWPIICFPAAGFLFLVDLNSPVKIIIISVSQRSTIARDEADPGPVDTGPVGRVPADEGPVDLDPADPGSVDPESAEPGSVDPEPAEPDPVNPDPADPNSLDPHPTEPGSADPDPADPNSLDPDPAEPGPVDAELAHPVDPILRRPSSARVTPLPRCRTRPPPACDLCCWRRWSASLLLVLRRQVHKILQQMRLDRREHLDHLERPAQFAAIQLIWQMTRLRQ</sequence>
<evidence type="ECO:0000313" key="3">
    <source>
        <dbReference type="Proteomes" id="UP000694843"/>
    </source>
</evidence>
<evidence type="ECO:0000256" key="1">
    <source>
        <dbReference type="SAM" id="MobiDB-lite"/>
    </source>
</evidence>
<dbReference type="RefSeq" id="XP_047741713.1">
    <property type="nucleotide sequence ID" value="XM_047885757.1"/>
</dbReference>
<proteinExistence type="predicted"/>
<keyword evidence="2" id="KW-0812">Transmembrane</keyword>
<keyword evidence="2" id="KW-0472">Membrane</keyword>
<keyword evidence="2" id="KW-1133">Transmembrane helix</keyword>
<dbReference type="GeneID" id="125179599"/>
<organism evidence="3 4">
    <name type="scientific">Hyalella azteca</name>
    <name type="common">Amphipod</name>
    <dbReference type="NCBI Taxonomy" id="294128"/>
    <lineage>
        <taxon>Eukaryota</taxon>
        <taxon>Metazoa</taxon>
        <taxon>Ecdysozoa</taxon>
        <taxon>Arthropoda</taxon>
        <taxon>Crustacea</taxon>
        <taxon>Multicrustacea</taxon>
        <taxon>Malacostraca</taxon>
        <taxon>Eumalacostraca</taxon>
        <taxon>Peracarida</taxon>
        <taxon>Amphipoda</taxon>
        <taxon>Senticaudata</taxon>
        <taxon>Talitrida</taxon>
        <taxon>Talitroidea</taxon>
        <taxon>Hyalellidae</taxon>
        <taxon>Hyalella</taxon>
    </lineage>
</organism>
<evidence type="ECO:0000313" key="4">
    <source>
        <dbReference type="RefSeq" id="XP_047741713.1"/>
    </source>
</evidence>
<evidence type="ECO:0000256" key="2">
    <source>
        <dbReference type="SAM" id="Phobius"/>
    </source>
</evidence>
<reference evidence="4" key="1">
    <citation type="submission" date="2025-08" db="UniProtKB">
        <authorList>
            <consortium name="RefSeq"/>
        </authorList>
    </citation>
    <scope>IDENTIFICATION</scope>
    <source>
        <tissue evidence="4">Whole organism</tissue>
    </source>
</reference>
<protein>
    <submittedName>
        <fullName evidence="4">Vegetative cell wall protein gp1-like</fullName>
    </submittedName>
</protein>
<feature type="transmembrane region" description="Helical" evidence="2">
    <location>
        <begin position="12"/>
        <end position="29"/>
    </location>
</feature>
<dbReference type="Proteomes" id="UP000694843">
    <property type="component" value="Unplaced"/>
</dbReference>
<dbReference type="AlphaFoldDB" id="A0A979FWR2"/>
<dbReference type="KEGG" id="hazt:125179599"/>
<name>A0A979FWR2_HYAAZ</name>
<gene>
    <name evidence="4" type="primary">LOC125179599</name>
</gene>
<accession>A0A979FWR2</accession>
<keyword evidence="3" id="KW-1185">Reference proteome</keyword>
<feature type="region of interest" description="Disordered" evidence="1">
    <location>
        <begin position="45"/>
        <end position="148"/>
    </location>
</feature>